<feature type="signal peptide" evidence="10">
    <location>
        <begin position="1"/>
        <end position="16"/>
    </location>
</feature>
<dbReference type="PANTHER" id="PTHR34093:SF1">
    <property type="entry name" value="CHLORIDE CHANNEL CLIC-LIKE PROTEIN 1"/>
    <property type="match status" value="1"/>
</dbReference>
<proteinExistence type="inferred from homology"/>
<protein>
    <recommendedName>
        <fullName evidence="3">Chloride channel CLIC-like protein 1</fullName>
    </recommendedName>
</protein>
<dbReference type="EMBL" id="JBJQND010000008">
    <property type="protein sequence ID" value="KAL3868651.1"/>
    <property type="molecule type" value="Genomic_DNA"/>
</dbReference>
<sequence length="502" mass="56661">MWIPLMYLLMAVVCQAQGKMKQKEDRDDWINPHDMLNFDHSSKTMIKKTEKEVSFQAENKQGATQEPLSSSTTLPPLETDDKQSTTKETLSTSATSPPSSTGDHCYKQDQAALPLLKQYINTLLRHLDGKEPQKGKQDYNLVLQLSDSDIELLQRFVQADDQKHVHEVHEILTDRIQGVTLVTHDTGKKATLWIESRFGLPLEKLVQIAALMALASVVMLIEFSMHISIRRRVTQLIIFMFIVSVPMTWFELYQSEDIKRQTISAQAVPEECKTAGKDNFWLFVKSFFSSREHKCSAYWEHLLIDPVWKITPTKAIAVTIVRFFVSPLKDVGASMREFTISVFHDLPIQLYPIAIVMIGLFLFLFLFMSCGYSLHLPLISISPTYPPAISDSGLPQALTDSSNRLLAKLEQIEQNMVTTEENLKDKIKSLESVQKAAIEYTIFHTPTPNKHPGCGDSYPFPGFASPTLPRTNSVADTVNSRENSQNENSGPSIDTIHPSEVS</sequence>
<evidence type="ECO:0000256" key="3">
    <source>
        <dbReference type="ARBA" id="ARBA00015571"/>
    </source>
</evidence>
<keyword evidence="4 9" id="KW-0812">Transmembrane</keyword>
<dbReference type="GO" id="GO:0016020">
    <property type="term" value="C:membrane"/>
    <property type="evidence" value="ECO:0007669"/>
    <property type="project" value="UniProtKB-SubCell"/>
</dbReference>
<feature type="region of interest" description="Disordered" evidence="8">
    <location>
        <begin position="50"/>
        <end position="106"/>
    </location>
</feature>
<keyword evidence="5 9" id="KW-1133">Transmembrane helix</keyword>
<evidence type="ECO:0000313" key="11">
    <source>
        <dbReference type="EMBL" id="KAL3868651.1"/>
    </source>
</evidence>
<comment type="similarity">
    <text evidence="2">Belongs to the chloride channel MCLC family.</text>
</comment>
<evidence type="ECO:0000256" key="8">
    <source>
        <dbReference type="SAM" id="MobiDB-lite"/>
    </source>
</evidence>
<accession>A0ABD3W4T4</accession>
<evidence type="ECO:0000313" key="12">
    <source>
        <dbReference type="Proteomes" id="UP001634394"/>
    </source>
</evidence>
<evidence type="ECO:0000256" key="1">
    <source>
        <dbReference type="ARBA" id="ARBA00004141"/>
    </source>
</evidence>
<evidence type="ECO:0000256" key="6">
    <source>
        <dbReference type="ARBA" id="ARBA00023136"/>
    </source>
</evidence>
<keyword evidence="7" id="KW-0175">Coiled coil</keyword>
<feature type="transmembrane region" description="Helical" evidence="9">
    <location>
        <begin position="205"/>
        <end position="221"/>
    </location>
</feature>
<keyword evidence="12" id="KW-1185">Reference proteome</keyword>
<feature type="compositionally biased region" description="Low complexity" evidence="8">
    <location>
        <begin position="89"/>
        <end position="101"/>
    </location>
</feature>
<evidence type="ECO:0000256" key="10">
    <source>
        <dbReference type="SAM" id="SignalP"/>
    </source>
</evidence>
<evidence type="ECO:0000256" key="9">
    <source>
        <dbReference type="SAM" id="Phobius"/>
    </source>
</evidence>
<gene>
    <name evidence="11" type="ORF">ACJMK2_041431</name>
</gene>
<feature type="compositionally biased region" description="Polar residues" evidence="8">
    <location>
        <begin position="468"/>
        <end position="492"/>
    </location>
</feature>
<feature type="transmembrane region" description="Helical" evidence="9">
    <location>
        <begin position="350"/>
        <end position="374"/>
    </location>
</feature>
<dbReference type="InterPro" id="IPR009231">
    <property type="entry name" value="Chloride_chnl_CLIC-like"/>
</dbReference>
<name>A0ABD3W4T4_SINWO</name>
<feature type="compositionally biased region" description="Polar residues" evidence="8">
    <location>
        <begin position="56"/>
        <end position="74"/>
    </location>
</feature>
<organism evidence="11 12">
    <name type="scientific">Sinanodonta woodiana</name>
    <name type="common">Chinese pond mussel</name>
    <name type="synonym">Anodonta woodiana</name>
    <dbReference type="NCBI Taxonomy" id="1069815"/>
    <lineage>
        <taxon>Eukaryota</taxon>
        <taxon>Metazoa</taxon>
        <taxon>Spiralia</taxon>
        <taxon>Lophotrochozoa</taxon>
        <taxon>Mollusca</taxon>
        <taxon>Bivalvia</taxon>
        <taxon>Autobranchia</taxon>
        <taxon>Heteroconchia</taxon>
        <taxon>Palaeoheterodonta</taxon>
        <taxon>Unionida</taxon>
        <taxon>Unionoidea</taxon>
        <taxon>Unionidae</taxon>
        <taxon>Unioninae</taxon>
        <taxon>Sinanodonta</taxon>
    </lineage>
</organism>
<evidence type="ECO:0000256" key="7">
    <source>
        <dbReference type="SAM" id="Coils"/>
    </source>
</evidence>
<evidence type="ECO:0000256" key="2">
    <source>
        <dbReference type="ARBA" id="ARBA00005944"/>
    </source>
</evidence>
<feature type="region of interest" description="Disordered" evidence="8">
    <location>
        <begin position="454"/>
        <end position="502"/>
    </location>
</feature>
<evidence type="ECO:0000256" key="5">
    <source>
        <dbReference type="ARBA" id="ARBA00022989"/>
    </source>
</evidence>
<feature type="chain" id="PRO_5044815135" description="Chloride channel CLIC-like protein 1" evidence="10">
    <location>
        <begin position="17"/>
        <end position="502"/>
    </location>
</feature>
<reference evidence="11 12" key="1">
    <citation type="submission" date="2024-11" db="EMBL/GenBank/DDBJ databases">
        <title>Chromosome-level genome assembly of the freshwater bivalve Anodonta woodiana.</title>
        <authorList>
            <person name="Chen X."/>
        </authorList>
    </citation>
    <scope>NUCLEOTIDE SEQUENCE [LARGE SCALE GENOMIC DNA]</scope>
    <source>
        <strain evidence="11">MN2024</strain>
        <tissue evidence="11">Gills</tissue>
    </source>
</reference>
<dbReference type="Proteomes" id="UP001634394">
    <property type="component" value="Unassembled WGS sequence"/>
</dbReference>
<dbReference type="AlphaFoldDB" id="A0ABD3W4T4"/>
<comment type="subcellular location">
    <subcellularLocation>
        <location evidence="1">Membrane</location>
        <topology evidence="1">Multi-pass membrane protein</topology>
    </subcellularLocation>
</comment>
<feature type="transmembrane region" description="Helical" evidence="9">
    <location>
        <begin position="233"/>
        <end position="250"/>
    </location>
</feature>
<keyword evidence="10" id="KW-0732">Signal</keyword>
<dbReference type="PANTHER" id="PTHR34093">
    <property type="entry name" value="CHLORIDE CHANNEL CLIC-LIKE PROTEIN 1"/>
    <property type="match status" value="1"/>
</dbReference>
<comment type="caution">
    <text evidence="11">The sequence shown here is derived from an EMBL/GenBank/DDBJ whole genome shotgun (WGS) entry which is preliminary data.</text>
</comment>
<feature type="coiled-coil region" evidence="7">
    <location>
        <begin position="402"/>
        <end position="429"/>
    </location>
</feature>
<keyword evidence="6 9" id="KW-0472">Membrane</keyword>
<dbReference type="Pfam" id="PF05934">
    <property type="entry name" value="MCLC"/>
    <property type="match status" value="1"/>
</dbReference>
<evidence type="ECO:0000256" key="4">
    <source>
        <dbReference type="ARBA" id="ARBA00022692"/>
    </source>
</evidence>